<evidence type="ECO:0008006" key="5">
    <source>
        <dbReference type="Google" id="ProtNLM"/>
    </source>
</evidence>
<feature type="compositionally biased region" description="Basic and acidic residues" evidence="1">
    <location>
        <begin position="300"/>
        <end position="313"/>
    </location>
</feature>
<feature type="transmembrane region" description="Helical" evidence="2">
    <location>
        <begin position="91"/>
        <end position="119"/>
    </location>
</feature>
<dbReference type="EMBL" id="CP002326">
    <property type="protein sequence ID" value="ADQ40735.1"/>
    <property type="molecule type" value="Genomic_DNA"/>
</dbReference>
<reference evidence="3 4" key="2">
    <citation type="journal article" date="2011" name="J. Bacteriol.">
        <title>Complete genome sequences for the anaerobic, extremely thermophilic plant biomass-degrading bacteria Caldicellulosiruptor hydrothermalis, Caldicellulosiruptor kristjanssonii, Caldicellulosiruptor kronotskyensis, Caldicellulosiruptor owensenis, and Caldicellulosiruptor lactoaceticus.</title>
        <authorList>
            <person name="Blumer-Schuette S.E."/>
            <person name="Ozdemir I."/>
            <person name="Mistry D."/>
            <person name="Lucas S."/>
            <person name="Lapidus A."/>
            <person name="Cheng J.F."/>
            <person name="Goodwin L.A."/>
            <person name="Pitluck S."/>
            <person name="Land M.L."/>
            <person name="Hauser L.J."/>
            <person name="Woyke T."/>
            <person name="Mikhailova N."/>
            <person name="Pati A."/>
            <person name="Kyrpides N.C."/>
            <person name="Ivanova N."/>
            <person name="Detter J.C."/>
            <person name="Walston-Davenport K."/>
            <person name="Han S."/>
            <person name="Adams M.W."/>
            <person name="Kelly R.M."/>
        </authorList>
    </citation>
    <scope>NUCLEOTIDE SEQUENCE [LARGE SCALE GENOMIC DNA]</scope>
    <source>
        <strain evidence="4">ATCC 700853 / DSM 12137 / I77R1B</strain>
    </source>
</reference>
<dbReference type="InterPro" id="IPR006938">
    <property type="entry name" value="DUF624"/>
</dbReference>
<feature type="transmembrane region" description="Helical" evidence="2">
    <location>
        <begin position="227"/>
        <end position="248"/>
    </location>
</feature>
<keyword evidence="2" id="KW-0812">Transmembrane</keyword>
<keyword evidence="2" id="KW-0472">Membrane</keyword>
<feature type="transmembrane region" description="Helical" evidence="2">
    <location>
        <begin position="146"/>
        <end position="166"/>
    </location>
</feature>
<dbReference type="AlphaFoldDB" id="E4S771"/>
<feature type="transmembrane region" description="Helical" evidence="2">
    <location>
        <begin position="178"/>
        <end position="206"/>
    </location>
</feature>
<keyword evidence="2" id="KW-1133">Transmembrane helix</keyword>
<feature type="region of interest" description="Disordered" evidence="1">
    <location>
        <begin position="288"/>
        <end position="313"/>
    </location>
</feature>
<dbReference type="RefSeq" id="WP_013432533.1">
    <property type="nucleotide sequence ID" value="NC_014721.1"/>
</dbReference>
<gene>
    <name evidence="3" type="ordered locus">Calkr_1227</name>
</gene>
<sequence length="313" mass="36396">MAGFFGFFDYTKPGPGVPENEPPKSKFIVFFEVLARKFWKLCWLNILYFLVSLPILILLYLVIANYIYPIIQSVTKGAGNVKDIQSLQGFLMTAFGLTLLSGFMVFGIGPTTAGFTYIVRNFAREEHAWVTSDFFEHTKKNLKEGIISFITDLLVLWIFSVAIQFYSVQSLKYPSVEIIKYFLVFTLFIYFMMHIYIYPMMVTYNLKVRHIYKNAFIFTILKLPHTIGMFLLLTTVWLLPFLLLLFVIPFMPLLLLYPLIWVSIIGLAQNFYTNYIFGIYLNPQKENEEQLESQENTELSSDKDDDSNNKDSV</sequence>
<dbReference type="KEGG" id="cki:Calkr_1227"/>
<dbReference type="Pfam" id="PF04854">
    <property type="entry name" value="DUF624"/>
    <property type="match status" value="1"/>
</dbReference>
<evidence type="ECO:0000313" key="3">
    <source>
        <dbReference type="EMBL" id="ADQ40735.1"/>
    </source>
</evidence>
<feature type="transmembrane region" description="Helical" evidence="2">
    <location>
        <begin position="46"/>
        <end position="71"/>
    </location>
</feature>
<keyword evidence="4" id="KW-1185">Reference proteome</keyword>
<dbReference type="Proteomes" id="UP000009256">
    <property type="component" value="Chromosome"/>
</dbReference>
<name>E4S771_CALA7</name>
<organism evidence="3 4">
    <name type="scientific">Caldicellulosiruptor acetigenus (strain ATCC 700853 / DSM 12137 / I77R1B)</name>
    <name type="common">Caldicellulosiruptor kristjanssonii</name>
    <dbReference type="NCBI Taxonomy" id="632335"/>
    <lineage>
        <taxon>Bacteria</taxon>
        <taxon>Bacillati</taxon>
        <taxon>Bacillota</taxon>
        <taxon>Bacillota incertae sedis</taxon>
        <taxon>Caldicellulosiruptorales</taxon>
        <taxon>Caldicellulosiruptoraceae</taxon>
        <taxon>Caldicellulosiruptor</taxon>
    </lineage>
</organism>
<feature type="transmembrane region" description="Helical" evidence="2">
    <location>
        <begin position="254"/>
        <end position="277"/>
    </location>
</feature>
<accession>E4S771</accession>
<evidence type="ECO:0000313" key="4">
    <source>
        <dbReference type="Proteomes" id="UP000009256"/>
    </source>
</evidence>
<reference key="1">
    <citation type="submission" date="2010-11" db="EMBL/GenBank/DDBJ databases">
        <title>Complete sequence of chromosome of Caldicellulosiruptor kristjanssonii 177R1B.</title>
        <authorList>
            <consortium name="US DOE Joint Genome Institute"/>
            <person name="Lucas S."/>
            <person name="Copeland A."/>
            <person name="Lapidus A."/>
            <person name="Cheng J.-F."/>
            <person name="Bruce D."/>
            <person name="Goodwin L."/>
            <person name="Pitluck S."/>
            <person name="Davenport K."/>
            <person name="Detter J.C."/>
            <person name="Han C."/>
            <person name="Tapia R."/>
            <person name="Land M."/>
            <person name="Hauser L."/>
            <person name="Jeffries C."/>
            <person name="Kyrpides N."/>
            <person name="Ivanova N."/>
            <person name="Mikhailova N."/>
            <person name="Blumer-Schuette S.E."/>
            <person name="Kelly R.M."/>
            <person name="Woyke T."/>
        </authorList>
    </citation>
    <scope>NUCLEOTIDE SEQUENCE</scope>
    <source>
        <strain>177R1B</strain>
    </source>
</reference>
<dbReference type="eggNOG" id="COG5578">
    <property type="taxonomic scope" value="Bacteria"/>
</dbReference>
<dbReference type="HOGENOM" id="CLU_081578_0_0_9"/>
<evidence type="ECO:0000256" key="1">
    <source>
        <dbReference type="SAM" id="MobiDB-lite"/>
    </source>
</evidence>
<protein>
    <recommendedName>
        <fullName evidence="5">DUF624 domain-containing protein</fullName>
    </recommendedName>
</protein>
<evidence type="ECO:0000256" key="2">
    <source>
        <dbReference type="SAM" id="Phobius"/>
    </source>
</evidence>
<dbReference type="OrthoDB" id="1852280at2"/>
<proteinExistence type="predicted"/>
<dbReference type="STRING" id="632335.Calkr_1227"/>